<dbReference type="RefSeq" id="WP_093039018.1">
    <property type="nucleotide sequence ID" value="NZ_FOAG01000015.1"/>
</dbReference>
<dbReference type="InterPro" id="IPR043605">
    <property type="entry name" value="DUF883_C"/>
</dbReference>
<evidence type="ECO:0000256" key="1">
    <source>
        <dbReference type="SAM" id="Phobius"/>
    </source>
</evidence>
<protein>
    <submittedName>
        <fullName evidence="3">Membrane-anchored ribosome-binding protein, inhibits growth in stationary phase, ElaB/YqjD/DUF883 family</fullName>
    </submittedName>
</protein>
<accession>A0A1H7WD75</accession>
<name>A0A1H7WD75_9RHOB</name>
<feature type="domain" description="DUF883" evidence="2">
    <location>
        <begin position="63"/>
        <end position="86"/>
    </location>
</feature>
<dbReference type="AlphaFoldDB" id="A0A1H7WD75"/>
<dbReference type="Proteomes" id="UP000199582">
    <property type="component" value="Unassembled WGS sequence"/>
</dbReference>
<reference evidence="3 4" key="1">
    <citation type="submission" date="2016-10" db="EMBL/GenBank/DDBJ databases">
        <authorList>
            <person name="de Groot N.N."/>
        </authorList>
    </citation>
    <scope>NUCLEOTIDE SEQUENCE [LARGE SCALE GENOMIC DNA]</scope>
    <source>
        <strain evidence="3 4">DSM 100674</strain>
    </source>
</reference>
<keyword evidence="1" id="KW-1133">Transmembrane helix</keyword>
<dbReference type="Pfam" id="PF19029">
    <property type="entry name" value="DUF883_C"/>
    <property type="match status" value="1"/>
</dbReference>
<organism evidence="3 4">
    <name type="scientific">Roseovarius azorensis</name>
    <dbReference type="NCBI Taxonomy" id="1287727"/>
    <lineage>
        <taxon>Bacteria</taxon>
        <taxon>Pseudomonadati</taxon>
        <taxon>Pseudomonadota</taxon>
        <taxon>Alphaproteobacteria</taxon>
        <taxon>Rhodobacterales</taxon>
        <taxon>Roseobacteraceae</taxon>
        <taxon>Roseovarius</taxon>
    </lineage>
</organism>
<dbReference type="OrthoDB" id="7876541at2"/>
<keyword evidence="1" id="KW-0472">Membrane</keyword>
<feature type="transmembrane region" description="Helical" evidence="1">
    <location>
        <begin position="71"/>
        <end position="88"/>
    </location>
</feature>
<gene>
    <name evidence="3" type="ORF">SAMN05443999_11512</name>
</gene>
<keyword evidence="4" id="KW-1185">Reference proteome</keyword>
<evidence type="ECO:0000313" key="3">
    <source>
        <dbReference type="EMBL" id="SEM19019.1"/>
    </source>
</evidence>
<dbReference type="EMBL" id="FOAG01000015">
    <property type="protein sequence ID" value="SEM19019.1"/>
    <property type="molecule type" value="Genomic_DNA"/>
</dbReference>
<evidence type="ECO:0000313" key="4">
    <source>
        <dbReference type="Proteomes" id="UP000199582"/>
    </source>
</evidence>
<proteinExistence type="predicted"/>
<dbReference type="STRING" id="1287727.SAMN05443999_11512"/>
<keyword evidence="1" id="KW-0812">Transmembrane</keyword>
<sequence>MNTPVTSAIKAAASPDDLSHQIEVLRADLAKLASTLSDNMAEGIGKAGQQIGQTGRDARTTATNAVLDHPLTAVGIAAGIGLLFGMMARKG</sequence>
<evidence type="ECO:0000259" key="2">
    <source>
        <dbReference type="Pfam" id="PF19029"/>
    </source>
</evidence>